<protein>
    <submittedName>
        <fullName evidence="8">Membrane-spanning 4-domains subfamily A member 8-like</fullName>
    </submittedName>
</protein>
<dbReference type="PANTHER" id="PTHR23320:SF155">
    <property type="entry name" value="MEMBRANE-SPANNING 4-DOMAINS SUBFAMILY A MEMBER 8"/>
    <property type="match status" value="1"/>
</dbReference>
<dbReference type="PANTHER" id="PTHR23320">
    <property type="entry name" value="MEMBRANE-SPANNING 4-DOMAINS SUBFAMILY A MS4A -RELATED"/>
    <property type="match status" value="1"/>
</dbReference>
<comment type="subcellular location">
    <subcellularLocation>
        <location evidence="1">Membrane</location>
        <topology evidence="1">Multi-pass membrane protein</topology>
    </subcellularLocation>
</comment>
<dbReference type="FunCoup" id="A0A7E6E2Y9">
    <property type="interactions" value="21"/>
</dbReference>
<evidence type="ECO:0000256" key="5">
    <source>
        <dbReference type="ARBA" id="ARBA00023136"/>
    </source>
</evidence>
<dbReference type="Proteomes" id="UP000504628">
    <property type="component" value="Chromosome 6"/>
</dbReference>
<dbReference type="RefSeq" id="XP_035885410.1">
    <property type="nucleotide sequence ID" value="XM_036029517.1"/>
</dbReference>
<gene>
    <name evidence="8" type="primary">LOC114499116</name>
</gene>
<evidence type="ECO:0000256" key="6">
    <source>
        <dbReference type="SAM" id="Phobius"/>
    </source>
</evidence>
<keyword evidence="5 6" id="KW-0472">Membrane</keyword>
<dbReference type="GO" id="GO:0005886">
    <property type="term" value="C:plasma membrane"/>
    <property type="evidence" value="ECO:0007669"/>
    <property type="project" value="TreeGrafter"/>
</dbReference>
<dbReference type="InterPro" id="IPR007237">
    <property type="entry name" value="CD20-like"/>
</dbReference>
<feature type="transmembrane region" description="Helical" evidence="6">
    <location>
        <begin position="97"/>
        <end position="119"/>
    </location>
</feature>
<keyword evidence="7" id="KW-1185">Reference proteome</keyword>
<dbReference type="InterPro" id="IPR030417">
    <property type="entry name" value="MS4A"/>
</dbReference>
<evidence type="ECO:0000256" key="4">
    <source>
        <dbReference type="ARBA" id="ARBA00022989"/>
    </source>
</evidence>
<accession>A0A7E6E2Y9</accession>
<dbReference type="OrthoDB" id="10071849at2759"/>
<evidence type="ECO:0000256" key="3">
    <source>
        <dbReference type="ARBA" id="ARBA00022692"/>
    </source>
</evidence>
<organism evidence="7 8">
    <name type="scientific">Phyllostomus discolor</name>
    <name type="common">pale spear-nosed bat</name>
    <dbReference type="NCBI Taxonomy" id="89673"/>
    <lineage>
        <taxon>Eukaryota</taxon>
        <taxon>Metazoa</taxon>
        <taxon>Chordata</taxon>
        <taxon>Craniata</taxon>
        <taxon>Vertebrata</taxon>
        <taxon>Euteleostomi</taxon>
        <taxon>Mammalia</taxon>
        <taxon>Eutheria</taxon>
        <taxon>Laurasiatheria</taxon>
        <taxon>Chiroptera</taxon>
        <taxon>Yangochiroptera</taxon>
        <taxon>Phyllostomidae</taxon>
        <taxon>Phyllostominae</taxon>
        <taxon>Phyllostomus</taxon>
    </lineage>
</organism>
<dbReference type="InParanoid" id="A0A7E6E2Y9"/>
<evidence type="ECO:0000256" key="2">
    <source>
        <dbReference type="ARBA" id="ARBA00009565"/>
    </source>
</evidence>
<evidence type="ECO:0000313" key="7">
    <source>
        <dbReference type="Proteomes" id="UP000504628"/>
    </source>
</evidence>
<dbReference type="KEGG" id="pdic:114499116"/>
<name>A0A7E6E2Y9_9CHIR</name>
<comment type="similarity">
    <text evidence="2">Belongs to the MS4A family.</text>
</comment>
<keyword evidence="3 6" id="KW-0812">Transmembrane</keyword>
<feature type="transmembrane region" description="Helical" evidence="6">
    <location>
        <begin position="139"/>
        <end position="158"/>
    </location>
</feature>
<dbReference type="Pfam" id="PF04103">
    <property type="entry name" value="CD20"/>
    <property type="match status" value="1"/>
</dbReference>
<dbReference type="AlphaFoldDB" id="A0A7E6E2Y9"/>
<feature type="transmembrane region" description="Helical" evidence="6">
    <location>
        <begin position="70"/>
        <end position="90"/>
    </location>
</feature>
<sequence>MNSETSAGPMAYIVMEAAPQHTHSVNLRSTSQVLQYTFNQAQVLTSGNHCGRVNVQTAQRTFKEGKTLGALQILIGLIHFGLGIIMGTMLPGDYVCLSFYGGVPFWGGISFIISGSLSVASEQQPKSPCLLKGSLGMNILSVIFSVVGTCVFVTEICINSHRFYYNLEMFSFQIRGSATSGVQLIFSLLELCIASTCVHFGCQLVSSGTVVYQTVYAANPATNPEPVNLPPAYSHVVQDSQLS</sequence>
<dbReference type="GeneID" id="114499116"/>
<evidence type="ECO:0000313" key="8">
    <source>
        <dbReference type="RefSeq" id="XP_035885410.1"/>
    </source>
</evidence>
<evidence type="ECO:0000256" key="1">
    <source>
        <dbReference type="ARBA" id="ARBA00004141"/>
    </source>
</evidence>
<reference evidence="8" key="1">
    <citation type="submission" date="2025-08" db="UniProtKB">
        <authorList>
            <consortium name="RefSeq"/>
        </authorList>
    </citation>
    <scope>IDENTIFICATION</scope>
    <source>
        <tissue evidence="8">Muscle</tissue>
    </source>
</reference>
<keyword evidence="4 6" id="KW-1133">Transmembrane helix</keyword>
<proteinExistence type="inferred from homology"/>
<dbReference type="GO" id="GO:0007166">
    <property type="term" value="P:cell surface receptor signaling pathway"/>
    <property type="evidence" value="ECO:0007669"/>
    <property type="project" value="TreeGrafter"/>
</dbReference>